<dbReference type="EMBL" id="FO082047">
    <property type="protein sequence ID" value="CCE85383.1"/>
    <property type="molecule type" value="Genomic_DNA"/>
</dbReference>
<keyword evidence="2" id="KW-1185">Reference proteome</keyword>
<protein>
    <submittedName>
        <fullName evidence="1">Piso0_004974 protein</fullName>
    </submittedName>
</protein>
<dbReference type="AlphaFoldDB" id="G8Y3W5"/>
<evidence type="ECO:0000313" key="1">
    <source>
        <dbReference type="EMBL" id="CCE85383.1"/>
    </source>
</evidence>
<dbReference type="Proteomes" id="UP000005222">
    <property type="component" value="Chromosome M"/>
</dbReference>
<proteinExistence type="predicted"/>
<sequence>MPNVAIGTHCTPQAAKFSLQAPSALVRYYLLHGCPFQIPPGCRTYHEYVVVSARRFIQSPETLLLVQSVSVGGVGSFCGRCPPLAAIIVALLRCLWRITQKKKRPRAW</sequence>
<dbReference type="HOGENOM" id="CLU_2197907_0_0_1"/>
<organism evidence="1 2">
    <name type="scientific">Pichia sorbitophila (strain ATCC MYA-4447 / BCRC 22081 / CBS 7064 / NBRC 10061 / NRRL Y-12695)</name>
    <name type="common">Hybrid yeast</name>
    <dbReference type="NCBI Taxonomy" id="559304"/>
    <lineage>
        <taxon>Eukaryota</taxon>
        <taxon>Fungi</taxon>
        <taxon>Dikarya</taxon>
        <taxon>Ascomycota</taxon>
        <taxon>Saccharomycotina</taxon>
        <taxon>Pichiomycetes</taxon>
        <taxon>Debaryomycetaceae</taxon>
        <taxon>Millerozyma</taxon>
    </lineage>
</organism>
<evidence type="ECO:0000313" key="2">
    <source>
        <dbReference type="Proteomes" id="UP000005222"/>
    </source>
</evidence>
<accession>G8Y3W5</accession>
<reference evidence="1 2" key="1">
    <citation type="journal article" date="2012" name="G3 (Bethesda)">
        <title>Pichia sorbitophila, an interspecies yeast hybrid reveals early steps of genome resolution following polyploidization.</title>
        <authorList>
            <person name="Leh Louis V."/>
            <person name="Despons L."/>
            <person name="Friedrich A."/>
            <person name="Martin T."/>
            <person name="Durrens P."/>
            <person name="Casaregola S."/>
            <person name="Neuveglise C."/>
            <person name="Fairhead C."/>
            <person name="Marck C."/>
            <person name="Cruz J.A."/>
            <person name="Straub M.L."/>
            <person name="Kugler V."/>
            <person name="Sacerdot C."/>
            <person name="Uzunov Z."/>
            <person name="Thierry A."/>
            <person name="Weiss S."/>
            <person name="Bleykasten C."/>
            <person name="De Montigny J."/>
            <person name="Jacques N."/>
            <person name="Jung P."/>
            <person name="Lemaire M."/>
            <person name="Mallet S."/>
            <person name="Morel G."/>
            <person name="Richard G.F."/>
            <person name="Sarkar A."/>
            <person name="Savel G."/>
            <person name="Schacherer J."/>
            <person name="Seret M.L."/>
            <person name="Talla E."/>
            <person name="Samson G."/>
            <person name="Jubin C."/>
            <person name="Poulain J."/>
            <person name="Vacherie B."/>
            <person name="Barbe V."/>
            <person name="Pelletier E."/>
            <person name="Sherman D.J."/>
            <person name="Westhof E."/>
            <person name="Weissenbach J."/>
            <person name="Baret P.V."/>
            <person name="Wincker P."/>
            <person name="Gaillardin C."/>
            <person name="Dujon B."/>
            <person name="Souciet J.L."/>
        </authorList>
    </citation>
    <scope>NUCLEOTIDE SEQUENCE [LARGE SCALE GENOMIC DNA]</scope>
    <source>
        <strain evidence="2">ATCC MYA-4447 / BCRC 22081 / CBS 7064 / NBRC 10061 / NRRL Y-12695</strain>
    </source>
</reference>
<name>G8Y3W5_PICSO</name>
<gene>
    <name evidence="1" type="primary">Piso0_004974</name>
    <name evidence="1" type="ORF">GNLVRS01_PISO0M05050g</name>
</gene>
<dbReference type="InParanoid" id="G8Y3W5"/>